<feature type="chain" id="PRO_5015710075" description="Thioredoxin domain-containing protein" evidence="4">
    <location>
        <begin position="34"/>
        <end position="471"/>
    </location>
</feature>
<organism evidence="6 7">
    <name type="scientific">Solitalea longa</name>
    <dbReference type="NCBI Taxonomy" id="2079460"/>
    <lineage>
        <taxon>Bacteria</taxon>
        <taxon>Pseudomonadati</taxon>
        <taxon>Bacteroidota</taxon>
        <taxon>Sphingobacteriia</taxon>
        <taxon>Sphingobacteriales</taxon>
        <taxon>Sphingobacteriaceae</taxon>
        <taxon>Solitalea</taxon>
    </lineage>
</organism>
<dbReference type="SUPFAM" id="SSF52833">
    <property type="entry name" value="Thioredoxin-like"/>
    <property type="match status" value="1"/>
</dbReference>
<dbReference type="GO" id="GO:0006950">
    <property type="term" value="P:response to stress"/>
    <property type="evidence" value="ECO:0007669"/>
    <property type="project" value="UniProtKB-ARBA"/>
</dbReference>
<keyword evidence="1 4" id="KW-0732">Signal</keyword>
<evidence type="ECO:0000313" key="7">
    <source>
        <dbReference type="Proteomes" id="UP000236893"/>
    </source>
</evidence>
<dbReference type="InterPro" id="IPR011990">
    <property type="entry name" value="TPR-like_helical_dom_sf"/>
</dbReference>
<comment type="caution">
    <text evidence="6">The sequence shown here is derived from an EMBL/GenBank/DDBJ whole genome shotgun (WGS) entry which is preliminary data.</text>
</comment>
<dbReference type="PROSITE" id="PS51352">
    <property type="entry name" value="THIOREDOXIN_2"/>
    <property type="match status" value="1"/>
</dbReference>
<feature type="domain" description="Thioredoxin" evidence="5">
    <location>
        <begin position="27"/>
        <end position="185"/>
    </location>
</feature>
<evidence type="ECO:0000313" key="6">
    <source>
        <dbReference type="EMBL" id="POY36290.1"/>
    </source>
</evidence>
<evidence type="ECO:0000256" key="2">
    <source>
        <dbReference type="ARBA" id="ARBA00023284"/>
    </source>
</evidence>
<evidence type="ECO:0000256" key="1">
    <source>
        <dbReference type="ARBA" id="ARBA00022729"/>
    </source>
</evidence>
<dbReference type="InterPro" id="IPR017937">
    <property type="entry name" value="Thioredoxin_CS"/>
</dbReference>
<keyword evidence="2" id="KW-0676">Redox-active center</keyword>
<dbReference type="SUPFAM" id="SSF81901">
    <property type="entry name" value="HCP-like"/>
    <property type="match status" value="1"/>
</dbReference>
<keyword evidence="7" id="KW-1185">Reference proteome</keyword>
<dbReference type="PROSITE" id="PS00194">
    <property type="entry name" value="THIOREDOXIN_1"/>
    <property type="match status" value="1"/>
</dbReference>
<dbReference type="AlphaFoldDB" id="A0A2S5A124"/>
<dbReference type="PANTHER" id="PTHR15337:SF11">
    <property type="entry name" value="THIOREDOXIN DOMAIN-CONTAINING PROTEIN"/>
    <property type="match status" value="1"/>
</dbReference>
<dbReference type="EMBL" id="PQVF01000007">
    <property type="protein sequence ID" value="POY36290.1"/>
    <property type="molecule type" value="Genomic_DNA"/>
</dbReference>
<dbReference type="PANTHER" id="PTHR15337">
    <property type="entry name" value="ANTERIOR GRADIENT PROTEIN-RELATED"/>
    <property type="match status" value="1"/>
</dbReference>
<dbReference type="InterPro" id="IPR051099">
    <property type="entry name" value="AGR/TXD"/>
</dbReference>
<accession>A0A2S5A124</accession>
<feature type="signal peptide" evidence="4">
    <location>
        <begin position="1"/>
        <end position="33"/>
    </location>
</feature>
<evidence type="ECO:0000256" key="3">
    <source>
        <dbReference type="SAM" id="Coils"/>
    </source>
</evidence>
<name>A0A2S5A124_9SPHI</name>
<dbReference type="Proteomes" id="UP000236893">
    <property type="component" value="Unassembled WGS sequence"/>
</dbReference>
<dbReference type="InterPro" id="IPR036249">
    <property type="entry name" value="Thioredoxin-like_sf"/>
</dbReference>
<protein>
    <recommendedName>
        <fullName evidence="5">Thioredoxin domain-containing protein</fullName>
    </recommendedName>
</protein>
<keyword evidence="3" id="KW-0175">Coiled coil</keyword>
<evidence type="ECO:0000256" key="4">
    <source>
        <dbReference type="SAM" id="SignalP"/>
    </source>
</evidence>
<gene>
    <name evidence="6" type="ORF">C3K47_11075</name>
</gene>
<evidence type="ECO:0000259" key="5">
    <source>
        <dbReference type="PROSITE" id="PS51352"/>
    </source>
</evidence>
<feature type="coiled-coil region" evidence="3">
    <location>
        <begin position="422"/>
        <end position="456"/>
    </location>
</feature>
<dbReference type="Pfam" id="PF13899">
    <property type="entry name" value="Thioredoxin_7"/>
    <property type="match status" value="1"/>
</dbReference>
<dbReference type="InterPro" id="IPR013766">
    <property type="entry name" value="Thioredoxin_domain"/>
</dbReference>
<sequence length="471" mass="53035">MAINYMQITFEIKKMKKQILSFLLLISAMGAWAQGIEFEHTSWKEIVQKAKEQNKPIFVDVYTSWCGPCKAMASTVFTKPEIGEKFNKGFVNVKIDAEKGEGIAITKKYMVGSYPTYLFINPADESLVGESKSSMPASMFADLGDKMLNKFSGKTELSLKEMTARFDSGNYDEAFLQTYIKRLVAERNNNMVSRPLEQYLNKYISQQPTNDQLCFLAENFKGGAKVYDYLVKNYKTIDGLLCKKDGLAAADFDRELMKEFDKSFDYIGGGKLSKAEKEDLLNKRIAELGAIVLNESKRDKKILEIKMKVYSATNDSSQLLQASREFITRFVLPADQTSSINKSLIIIDKNAPEHVPSLDSVHAANACASYAAVLLKQSTQKQDKDLAMKLYKKAQTLSPATFYYTNAMNTALYNLGDKKAAIKQQTTVLKEMKKNNDEYLADAETLLQKMKNDEAKVTFVALKTKKRAAAH</sequence>
<dbReference type="Gene3D" id="3.40.30.10">
    <property type="entry name" value="Glutaredoxin"/>
    <property type="match status" value="1"/>
</dbReference>
<proteinExistence type="predicted"/>
<dbReference type="Gene3D" id="1.25.40.10">
    <property type="entry name" value="Tetratricopeptide repeat domain"/>
    <property type="match status" value="1"/>
</dbReference>
<reference evidence="6 7" key="1">
    <citation type="submission" date="2018-01" db="EMBL/GenBank/DDBJ databases">
        <authorList>
            <person name="Gaut B.S."/>
            <person name="Morton B.R."/>
            <person name="Clegg M.T."/>
            <person name="Duvall M.R."/>
        </authorList>
    </citation>
    <scope>NUCLEOTIDE SEQUENCE [LARGE SCALE GENOMIC DNA]</scope>
    <source>
        <strain evidence="6 7">HR-AV</strain>
    </source>
</reference>